<feature type="coiled-coil region" evidence="1">
    <location>
        <begin position="59"/>
        <end position="86"/>
    </location>
</feature>
<comment type="subcellular location">
    <subcellularLocation>
        <location evidence="1">Cytoplasm</location>
    </subcellularLocation>
</comment>
<dbReference type="Pfam" id="PF04380">
    <property type="entry name" value="BMFP"/>
    <property type="match status" value="1"/>
</dbReference>
<keyword evidence="1" id="KW-0963">Cytoplasm</keyword>
<organism evidence="2 5">
    <name type="scientific">Legionella feeleii</name>
    <dbReference type="NCBI Taxonomy" id="453"/>
    <lineage>
        <taxon>Bacteria</taxon>
        <taxon>Pseudomonadati</taxon>
        <taxon>Pseudomonadota</taxon>
        <taxon>Gammaproteobacteria</taxon>
        <taxon>Legionellales</taxon>
        <taxon>Legionellaceae</taxon>
        <taxon>Legionella</taxon>
    </lineage>
</organism>
<evidence type="ECO:0000313" key="6">
    <source>
        <dbReference type="Proteomes" id="UP000251942"/>
    </source>
</evidence>
<dbReference type="NCBIfam" id="NF047835">
    <property type="entry name" value="UbiqAccUbiK"/>
    <property type="match status" value="1"/>
</dbReference>
<comment type="pathway">
    <text evidence="1">Cofactor biosynthesis; ubiquinone biosynthesis.</text>
</comment>
<dbReference type="OrthoDB" id="5297354at2"/>
<keyword evidence="1" id="KW-0831">Ubiquinone biosynthesis</keyword>
<gene>
    <name evidence="3" type="primary">yqiC</name>
    <name evidence="1" type="synonym">ubiK</name>
    <name evidence="2" type="ORF">Lfee_2317</name>
    <name evidence="4" type="ORF">NCTC11978_00801</name>
    <name evidence="3" type="ORF">NCTC12022_01001</name>
</gene>
<evidence type="ECO:0000313" key="3">
    <source>
        <dbReference type="EMBL" id="SPX60284.1"/>
    </source>
</evidence>
<evidence type="ECO:0000313" key="5">
    <source>
        <dbReference type="Proteomes" id="UP000054698"/>
    </source>
</evidence>
<comment type="similarity">
    <text evidence="1">Belongs to the UbiK family.</text>
</comment>
<dbReference type="AlphaFoldDB" id="A0A0W0TK78"/>
<dbReference type="EMBL" id="UGNY01000001">
    <property type="protein sequence ID" value="STX37633.1"/>
    <property type="molecule type" value="Genomic_DNA"/>
</dbReference>
<reference evidence="6 7" key="2">
    <citation type="submission" date="2018-06" db="EMBL/GenBank/DDBJ databases">
        <authorList>
            <consortium name="Pathogen Informatics"/>
            <person name="Doyle S."/>
        </authorList>
    </citation>
    <scope>NUCLEOTIDE SEQUENCE [LARGE SCALE GENOMIC DNA]</scope>
    <source>
        <strain evidence="4 7">NCTC11978</strain>
        <strain evidence="3 6">NCTC12022</strain>
    </source>
</reference>
<dbReference type="HAMAP" id="MF_02216">
    <property type="entry name" value="UbiK"/>
    <property type="match status" value="1"/>
</dbReference>
<dbReference type="EMBL" id="UASS01000008">
    <property type="protein sequence ID" value="SPX60284.1"/>
    <property type="molecule type" value="Genomic_DNA"/>
</dbReference>
<keyword evidence="5" id="KW-1185">Reference proteome</keyword>
<comment type="function">
    <text evidence="1">Required for efficient ubiquinone (coenzyme Q) biosynthesis. UbiK is probably an accessory factor of Ubi enzymes and facilitates ubiquinone biosynthesis by acting as an assembly factor, a targeting factor, or both.</text>
</comment>
<dbReference type="PANTHER" id="PTHR38040:SF1">
    <property type="entry name" value="UBIQUINONE BIOSYNTHESIS ACCESSORY FACTOR UBIK"/>
    <property type="match status" value="1"/>
</dbReference>
<reference evidence="2 5" key="1">
    <citation type="submission" date="2015-11" db="EMBL/GenBank/DDBJ databases">
        <title>Genomic analysis of 38 Legionella species identifies large and diverse effector repertoires.</title>
        <authorList>
            <person name="Burstein D."/>
            <person name="Amaro F."/>
            <person name="Zusman T."/>
            <person name="Lifshitz Z."/>
            <person name="Cohen O."/>
            <person name="Gilbert J.A."/>
            <person name="Pupko T."/>
            <person name="Shuman H.A."/>
            <person name="Segal G."/>
        </authorList>
    </citation>
    <scope>NUCLEOTIDE SEQUENCE [LARGE SCALE GENOMIC DNA]</scope>
    <source>
        <strain evidence="2 5">WO-44C</strain>
    </source>
</reference>
<evidence type="ECO:0000313" key="7">
    <source>
        <dbReference type="Proteomes" id="UP000254033"/>
    </source>
</evidence>
<sequence length="88" mass="10333">MFDPKHFDDLAQKLFATLPTSLQNFEKEIQQKFKEVLQAAFSRLDLITREEFDVQTKVLARTREKVDALQTQVDTLLAQQAKHKEKQK</sequence>
<evidence type="ECO:0000313" key="2">
    <source>
        <dbReference type="EMBL" id="KTC95955.1"/>
    </source>
</evidence>
<dbReference type="UniPathway" id="UPA00232"/>
<dbReference type="PANTHER" id="PTHR38040">
    <property type="entry name" value="UBIQUINONE BIOSYNTHESIS ACCESSORY FACTOR UBIK"/>
    <property type="match status" value="1"/>
</dbReference>
<dbReference type="Proteomes" id="UP000251942">
    <property type="component" value="Unassembled WGS sequence"/>
</dbReference>
<dbReference type="PATRIC" id="fig|453.4.peg.2536"/>
<accession>A0A0W0TK78</accession>
<protein>
    <recommendedName>
        <fullName evidence="1">Ubiquinone biosynthesis accessory factor UbiK</fullName>
    </recommendedName>
</protein>
<dbReference type="Proteomes" id="UP000054698">
    <property type="component" value="Unassembled WGS sequence"/>
</dbReference>
<dbReference type="EMBL" id="LNYB01000082">
    <property type="protein sequence ID" value="KTC95955.1"/>
    <property type="molecule type" value="Genomic_DNA"/>
</dbReference>
<dbReference type="InterPro" id="IPR007475">
    <property type="entry name" value="UbiK"/>
</dbReference>
<proteinExistence type="inferred from homology"/>
<dbReference type="GO" id="GO:0005829">
    <property type="term" value="C:cytosol"/>
    <property type="evidence" value="ECO:0007669"/>
    <property type="project" value="TreeGrafter"/>
</dbReference>
<keyword evidence="1" id="KW-0175">Coiled coil</keyword>
<dbReference type="RefSeq" id="WP_058447001.1">
    <property type="nucleotide sequence ID" value="NZ_CAAAHT010000016.1"/>
</dbReference>
<dbReference type="STRING" id="453.Lfee_2317"/>
<evidence type="ECO:0000256" key="1">
    <source>
        <dbReference type="HAMAP-Rule" id="MF_02216"/>
    </source>
</evidence>
<evidence type="ECO:0000313" key="4">
    <source>
        <dbReference type="EMBL" id="STX37633.1"/>
    </source>
</evidence>
<dbReference type="Proteomes" id="UP000254033">
    <property type="component" value="Unassembled WGS sequence"/>
</dbReference>
<dbReference type="GO" id="GO:0006744">
    <property type="term" value="P:ubiquinone biosynthetic process"/>
    <property type="evidence" value="ECO:0007669"/>
    <property type="project" value="UniProtKB-UniRule"/>
</dbReference>
<name>A0A0W0TK78_9GAMM</name>